<evidence type="ECO:0000259" key="2">
    <source>
        <dbReference type="Pfam" id="PF14261"/>
    </source>
</evidence>
<gene>
    <name evidence="3" type="ORF">OIK44_21295</name>
</gene>
<dbReference type="InterPro" id="IPR006842">
    <property type="entry name" value="Transposase_31"/>
</dbReference>
<dbReference type="InterPro" id="IPR025587">
    <property type="entry name" value="DUF4351"/>
</dbReference>
<feature type="domain" description="DUF4351" evidence="2">
    <location>
        <begin position="267"/>
        <end position="321"/>
    </location>
</feature>
<dbReference type="Pfam" id="PF04754">
    <property type="entry name" value="Transposase_31"/>
    <property type="match status" value="1"/>
</dbReference>
<organism evidence="3 4">
    <name type="scientific">Janthinobacterium fluminis</name>
    <dbReference type="NCBI Taxonomy" id="2987524"/>
    <lineage>
        <taxon>Bacteria</taxon>
        <taxon>Pseudomonadati</taxon>
        <taxon>Pseudomonadota</taxon>
        <taxon>Betaproteobacteria</taxon>
        <taxon>Burkholderiales</taxon>
        <taxon>Oxalobacteraceae</taxon>
        <taxon>Janthinobacterium</taxon>
    </lineage>
</organism>
<reference evidence="3 4" key="1">
    <citation type="submission" date="2022-10" db="EMBL/GenBank/DDBJ databases">
        <title>Janthinobacterium sp. hw3 Genome sequencing.</title>
        <authorList>
            <person name="Park S."/>
        </authorList>
    </citation>
    <scope>NUCLEOTIDE SEQUENCE [LARGE SCALE GENOMIC DNA]</scope>
    <source>
        <strain evidence="4">hw3</strain>
    </source>
</reference>
<sequence>MADEHDSGYKQLFAHPEVVRELLAGFLPYAWAGQLELSAFERVNASYVSDTGRQRHDDMVWRLRLGGEWVYVYILLEFQARNDPWMALRMQVYVGLLCQDLLRRRALTRGGKLAPVLPIVLYNGAARWSASTDLAQLMLAPPEGLAPFQPAQRYLLIDRGSYDARQPGAQFNLIAAIFRLEQVRSSQNIVEVVAGLVEWLRTRECASLRGSLTRWIAAQLRRQLKRHNMIIPDDLSEVQAMLNQTFATLADEWEYAGIQKGRQEGLQEGQLQGDRSRLRFLLQKRFGVLAPAAVAQIEAAPAAQLERWFERLFDASSVEQLLGG</sequence>
<dbReference type="PANTHER" id="PTHR34611:SF2">
    <property type="entry name" value="INACTIVE RECOMBINATION-PROMOTING NUCLEASE-LIKE PROTEIN RPNE-RELATED"/>
    <property type="match status" value="1"/>
</dbReference>
<proteinExistence type="predicted"/>
<evidence type="ECO:0000259" key="1">
    <source>
        <dbReference type="Pfam" id="PF04754"/>
    </source>
</evidence>
<dbReference type="RefSeq" id="WP_273673734.1">
    <property type="nucleotide sequence ID" value="NZ_JAQQXR010000010.1"/>
</dbReference>
<dbReference type="InterPro" id="IPR051699">
    <property type="entry name" value="Rpn/YhgA-like_nuclease"/>
</dbReference>
<feature type="domain" description="Transposase (putative) YhgA-like" evidence="1">
    <location>
        <begin position="4"/>
        <end position="202"/>
    </location>
</feature>
<evidence type="ECO:0000313" key="4">
    <source>
        <dbReference type="Proteomes" id="UP001221208"/>
    </source>
</evidence>
<name>A0ABT5K561_9BURK</name>
<accession>A0ABT5K561</accession>
<comment type="caution">
    <text evidence="3">The sequence shown here is derived from an EMBL/GenBank/DDBJ whole genome shotgun (WGS) entry which is preliminary data.</text>
</comment>
<protein>
    <submittedName>
        <fullName evidence="3">Rpn family recombination-promoting nuclease/putative transposase</fullName>
    </submittedName>
</protein>
<dbReference type="PANTHER" id="PTHR34611">
    <property type="match status" value="1"/>
</dbReference>
<dbReference type="Pfam" id="PF14261">
    <property type="entry name" value="DUF4351"/>
    <property type="match status" value="1"/>
</dbReference>
<dbReference type="EMBL" id="JAQQXR010000010">
    <property type="protein sequence ID" value="MDC8760130.1"/>
    <property type="molecule type" value="Genomic_DNA"/>
</dbReference>
<evidence type="ECO:0000313" key="3">
    <source>
        <dbReference type="EMBL" id="MDC8760130.1"/>
    </source>
</evidence>
<dbReference type="Proteomes" id="UP001221208">
    <property type="component" value="Unassembled WGS sequence"/>
</dbReference>
<keyword evidence="4" id="KW-1185">Reference proteome</keyword>